<accession>A0A7M1KC61</accession>
<feature type="compositionally biased region" description="Polar residues" evidence="1">
    <location>
        <begin position="9"/>
        <end position="28"/>
    </location>
</feature>
<sequence>MAYERHSKTSNPDCPSSQEPRITGNSGNTGNGLVWRGLQPLPPYKKSGNNWQRTPHFQHKRPALSLHLVITVAGKKPVATVWQHRQHLEATVYAAVAIVAAVAGVFEITGTLDQK</sequence>
<feature type="transmembrane region" description="Helical" evidence="2">
    <location>
        <begin position="92"/>
        <end position="112"/>
    </location>
</feature>
<reference evidence="3 4" key="1">
    <citation type="submission" date="2020-10" db="EMBL/GenBank/DDBJ databases">
        <title>High quality whole genome sequence of Pseudomonas poae PMA22.</title>
        <authorList>
            <person name="Hernandez J.G."/>
            <person name="Rodriguez P."/>
            <person name="Cuevas C."/>
            <person name="de la Calle F."/>
            <person name="Galan B."/>
            <person name="Garcia J.L."/>
        </authorList>
    </citation>
    <scope>NUCLEOTIDE SEQUENCE [LARGE SCALE GENOMIC DNA]</scope>
    <source>
        <strain evidence="3 4">PMA22</strain>
    </source>
</reference>
<keyword evidence="2" id="KW-0812">Transmembrane</keyword>
<dbReference type="AlphaFoldDB" id="A0A7M1KC61"/>
<protein>
    <submittedName>
        <fullName evidence="3">Uncharacterized protein</fullName>
    </submittedName>
</protein>
<keyword evidence="2" id="KW-0472">Membrane</keyword>
<dbReference type="EMBL" id="CP063073">
    <property type="protein sequence ID" value="QOQ73817.1"/>
    <property type="molecule type" value="Genomic_DNA"/>
</dbReference>
<dbReference type="Proteomes" id="UP000594923">
    <property type="component" value="Chromosome"/>
</dbReference>
<gene>
    <name evidence="3" type="ORF">IMF22_20220</name>
</gene>
<evidence type="ECO:0000313" key="4">
    <source>
        <dbReference type="Proteomes" id="UP000594923"/>
    </source>
</evidence>
<organism evidence="3 4">
    <name type="scientific">Pseudomonas poae</name>
    <dbReference type="NCBI Taxonomy" id="200451"/>
    <lineage>
        <taxon>Bacteria</taxon>
        <taxon>Pseudomonadati</taxon>
        <taxon>Pseudomonadota</taxon>
        <taxon>Gammaproteobacteria</taxon>
        <taxon>Pseudomonadales</taxon>
        <taxon>Pseudomonadaceae</taxon>
        <taxon>Pseudomonas</taxon>
    </lineage>
</organism>
<name>A0A7M1KC61_9PSED</name>
<evidence type="ECO:0000256" key="2">
    <source>
        <dbReference type="SAM" id="Phobius"/>
    </source>
</evidence>
<keyword evidence="2" id="KW-1133">Transmembrane helix</keyword>
<evidence type="ECO:0000313" key="3">
    <source>
        <dbReference type="EMBL" id="QOQ73817.1"/>
    </source>
</evidence>
<dbReference type="RefSeq" id="WP_197625491.1">
    <property type="nucleotide sequence ID" value="NZ_CP063073.1"/>
</dbReference>
<feature type="region of interest" description="Disordered" evidence="1">
    <location>
        <begin position="1"/>
        <end position="33"/>
    </location>
</feature>
<proteinExistence type="predicted"/>
<evidence type="ECO:0000256" key="1">
    <source>
        <dbReference type="SAM" id="MobiDB-lite"/>
    </source>
</evidence>